<dbReference type="CDD" id="cd00413">
    <property type="entry name" value="Glyco_hydrolase_16"/>
    <property type="match status" value="1"/>
</dbReference>
<dbReference type="SUPFAM" id="SSF49899">
    <property type="entry name" value="Concanavalin A-like lectins/glucanases"/>
    <property type="match status" value="1"/>
</dbReference>
<keyword evidence="3" id="KW-1185">Reference proteome</keyword>
<name>A0ABS5CLW2_9BACL</name>
<dbReference type="GO" id="GO:0016787">
    <property type="term" value="F:hydrolase activity"/>
    <property type="evidence" value="ECO:0007669"/>
    <property type="project" value="UniProtKB-KW"/>
</dbReference>
<feature type="domain" description="GH16" evidence="1">
    <location>
        <begin position="4"/>
        <end position="271"/>
    </location>
</feature>
<dbReference type="Proteomes" id="UP000673394">
    <property type="component" value="Unassembled WGS sequence"/>
</dbReference>
<proteinExistence type="predicted"/>
<gene>
    <name evidence="2" type="ORF">I8J30_29660</name>
</gene>
<dbReference type="Pfam" id="PF00722">
    <property type="entry name" value="Glyco_hydro_16"/>
    <property type="match status" value="1"/>
</dbReference>
<protein>
    <submittedName>
        <fullName evidence="2">Glycoside hydrolase family 16 protein</fullName>
    </submittedName>
</protein>
<sequence>MSMLDFPRNPLEKPNYTLIFHDDFETTELDRAKWLPYYLPQWSSRRNAAANYHFVNSQLLLSITKDQQPWSPEFNGSVKVSNLQTGVFSGPLASAFGQHRFSPNCIVREEQAEERLFVPQYGFFEIRARGLGTPRNVCAFWMIGFEDSPERSAEICPFELKGWNVRDGSCTLGFGIHAFGDPNIKEEFFERDFAIDPTRYHVYAADWTPEGVDFYIDNELVHRSAQSPGYPMQLMLNIYEVPAQESGNSEQPVYPSDFAIDYVRCFQRIGD</sequence>
<keyword evidence="2" id="KW-0378">Hydrolase</keyword>
<dbReference type="InterPro" id="IPR013320">
    <property type="entry name" value="ConA-like_dom_sf"/>
</dbReference>
<comment type="caution">
    <text evidence="2">The sequence shown here is derived from an EMBL/GenBank/DDBJ whole genome shotgun (WGS) entry which is preliminary data.</text>
</comment>
<dbReference type="EMBL" id="JAGKSP010000025">
    <property type="protein sequence ID" value="MBP3966854.1"/>
    <property type="molecule type" value="Genomic_DNA"/>
</dbReference>
<dbReference type="Gene3D" id="2.60.120.200">
    <property type="match status" value="1"/>
</dbReference>
<dbReference type="RefSeq" id="WP_210664053.1">
    <property type="nucleotide sequence ID" value="NZ_JAGKSP010000025.1"/>
</dbReference>
<dbReference type="InterPro" id="IPR000757">
    <property type="entry name" value="Beta-glucanase-like"/>
</dbReference>
<reference evidence="2 3" key="1">
    <citation type="submission" date="2021-04" db="EMBL/GenBank/DDBJ databases">
        <title>Paenibacillus sp. DLE-14 whole genome sequence.</title>
        <authorList>
            <person name="Ham Y.J."/>
        </authorList>
    </citation>
    <scope>NUCLEOTIDE SEQUENCE [LARGE SCALE GENOMIC DNA]</scope>
    <source>
        <strain evidence="2 3">DLE-14</strain>
    </source>
</reference>
<accession>A0ABS5CLW2</accession>
<evidence type="ECO:0000259" key="1">
    <source>
        <dbReference type="PROSITE" id="PS51762"/>
    </source>
</evidence>
<evidence type="ECO:0000313" key="2">
    <source>
        <dbReference type="EMBL" id="MBP3966854.1"/>
    </source>
</evidence>
<dbReference type="PROSITE" id="PS51762">
    <property type="entry name" value="GH16_2"/>
    <property type="match status" value="1"/>
</dbReference>
<organism evidence="2 3">
    <name type="scientific">Paenibacillus lignilyticus</name>
    <dbReference type="NCBI Taxonomy" id="1172615"/>
    <lineage>
        <taxon>Bacteria</taxon>
        <taxon>Bacillati</taxon>
        <taxon>Bacillota</taxon>
        <taxon>Bacilli</taxon>
        <taxon>Bacillales</taxon>
        <taxon>Paenibacillaceae</taxon>
        <taxon>Paenibacillus</taxon>
    </lineage>
</organism>
<evidence type="ECO:0000313" key="3">
    <source>
        <dbReference type="Proteomes" id="UP000673394"/>
    </source>
</evidence>